<evidence type="ECO:0000313" key="5">
    <source>
        <dbReference type="EMBL" id="GAA4858355.1"/>
    </source>
</evidence>
<gene>
    <name evidence="5" type="ORF">GCM10023235_40100</name>
</gene>
<dbReference type="PANTHER" id="PTHR43004:SF19">
    <property type="entry name" value="BINDING MONOOXYGENASE, PUTATIVE (JCVI)-RELATED"/>
    <property type="match status" value="1"/>
</dbReference>
<dbReference type="SUPFAM" id="SSF51905">
    <property type="entry name" value="FAD/NAD(P)-binding domain"/>
    <property type="match status" value="1"/>
</dbReference>
<proteinExistence type="predicted"/>
<dbReference type="PRINTS" id="PR00420">
    <property type="entry name" value="RNGMNOXGNASE"/>
</dbReference>
<sequence length="493" mass="52562">MSEMELTADVLVVGAGPTGLLLAGDLATAGLRVTVLEKRAAESNLTRAFAVHARTLEQLDARGLADELIATGRPLGSLRLFGRLRIELGNLPTRFPFVLITPQSNTERLLQERALKAGAVLVRGAEVTGLRQDAEGVSLTVREGGSTVVHRARYAVGADGVHSSVRDLLGIPFPGESVVNSVMLADVRVDREPDEAVTVGATEAGFAFMAPFGDGWYRVIAWDRERQRPDSDPVDMVELAELARTVFGEDFGLRDARWTSRFHSDERQVPTYRSGRVFLAGDAAHCHSPAGGQGMNTGLQDAANLGWKLAAAVRGWAPDALLDTYQTERHPVGRAVLRSSGALVRVALAQNTPARALRSAVSTVAEHLGPVAALGAKQVSGIGISYPAQKGSHPLVGRRLPDLRLAVDAPGDPSRLYEALRAGKAVLISNDELSVADSWADRVVTAAPADPHGKLRDTVLLVRPDGYAAWAGVDPTRGELRTALGQWLGRPAD</sequence>
<organism evidence="5 6">
    <name type="scientific">Kitasatospora terrestris</name>
    <dbReference type="NCBI Taxonomy" id="258051"/>
    <lineage>
        <taxon>Bacteria</taxon>
        <taxon>Bacillati</taxon>
        <taxon>Actinomycetota</taxon>
        <taxon>Actinomycetes</taxon>
        <taxon>Kitasatosporales</taxon>
        <taxon>Streptomycetaceae</taxon>
        <taxon>Kitasatospora</taxon>
    </lineage>
</organism>
<evidence type="ECO:0000256" key="3">
    <source>
        <dbReference type="ARBA" id="ARBA00022827"/>
    </source>
</evidence>
<keyword evidence="6" id="KW-1185">Reference proteome</keyword>
<evidence type="ECO:0000259" key="4">
    <source>
        <dbReference type="Pfam" id="PF01494"/>
    </source>
</evidence>
<dbReference type="InterPro" id="IPR036188">
    <property type="entry name" value="FAD/NAD-bd_sf"/>
</dbReference>
<dbReference type="GO" id="GO:0004497">
    <property type="term" value="F:monooxygenase activity"/>
    <property type="evidence" value="ECO:0007669"/>
    <property type="project" value="UniProtKB-KW"/>
</dbReference>
<dbReference type="Gene3D" id="3.50.50.60">
    <property type="entry name" value="FAD/NAD(P)-binding domain"/>
    <property type="match status" value="1"/>
</dbReference>
<dbReference type="Pfam" id="PF21274">
    <property type="entry name" value="Rng_hyd_C"/>
    <property type="match status" value="1"/>
</dbReference>
<protein>
    <submittedName>
        <fullName evidence="5">FAD-dependent monooxygenase</fullName>
    </submittedName>
</protein>
<feature type="domain" description="FAD-binding" evidence="4">
    <location>
        <begin position="8"/>
        <end position="339"/>
    </location>
</feature>
<keyword evidence="5" id="KW-0560">Oxidoreductase</keyword>
<dbReference type="InterPro" id="IPR002938">
    <property type="entry name" value="FAD-bd"/>
</dbReference>
<dbReference type="Gene3D" id="3.40.30.120">
    <property type="match status" value="1"/>
</dbReference>
<dbReference type="RefSeq" id="WP_345698219.1">
    <property type="nucleotide sequence ID" value="NZ_BAABIS010000001.1"/>
</dbReference>
<comment type="cofactor">
    <cofactor evidence="1">
        <name>FAD</name>
        <dbReference type="ChEBI" id="CHEBI:57692"/>
    </cofactor>
</comment>
<evidence type="ECO:0000313" key="6">
    <source>
        <dbReference type="Proteomes" id="UP001501752"/>
    </source>
</evidence>
<keyword evidence="2" id="KW-0285">Flavoprotein</keyword>
<dbReference type="PANTHER" id="PTHR43004">
    <property type="entry name" value="TRK SYSTEM POTASSIUM UPTAKE PROTEIN"/>
    <property type="match status" value="1"/>
</dbReference>
<comment type="caution">
    <text evidence="5">The sequence shown here is derived from an EMBL/GenBank/DDBJ whole genome shotgun (WGS) entry which is preliminary data.</text>
</comment>
<dbReference type="EMBL" id="BAABIS010000001">
    <property type="protein sequence ID" value="GAA4858355.1"/>
    <property type="molecule type" value="Genomic_DNA"/>
</dbReference>
<dbReference type="Gene3D" id="3.30.70.2450">
    <property type="match status" value="1"/>
</dbReference>
<accession>A0ABP9DVS5</accession>
<evidence type="ECO:0000256" key="1">
    <source>
        <dbReference type="ARBA" id="ARBA00001974"/>
    </source>
</evidence>
<keyword evidence="3" id="KW-0274">FAD</keyword>
<dbReference type="Pfam" id="PF01494">
    <property type="entry name" value="FAD_binding_3"/>
    <property type="match status" value="1"/>
</dbReference>
<dbReference type="Proteomes" id="UP001501752">
    <property type="component" value="Unassembled WGS sequence"/>
</dbReference>
<name>A0ABP9DVS5_9ACTN</name>
<reference evidence="6" key="1">
    <citation type="journal article" date="2019" name="Int. J. Syst. Evol. Microbiol.">
        <title>The Global Catalogue of Microorganisms (GCM) 10K type strain sequencing project: providing services to taxonomists for standard genome sequencing and annotation.</title>
        <authorList>
            <consortium name="The Broad Institute Genomics Platform"/>
            <consortium name="The Broad Institute Genome Sequencing Center for Infectious Disease"/>
            <person name="Wu L."/>
            <person name="Ma J."/>
        </authorList>
    </citation>
    <scope>NUCLEOTIDE SEQUENCE [LARGE SCALE GENOMIC DNA]</scope>
    <source>
        <strain evidence="6">JCM 13006</strain>
    </source>
</reference>
<keyword evidence="5" id="KW-0503">Monooxygenase</keyword>
<evidence type="ECO:0000256" key="2">
    <source>
        <dbReference type="ARBA" id="ARBA00022630"/>
    </source>
</evidence>
<dbReference type="InterPro" id="IPR050641">
    <property type="entry name" value="RIFMO-like"/>
</dbReference>